<organism evidence="1 2">
    <name type="scientific">Cellulomonas persica</name>
    <dbReference type="NCBI Taxonomy" id="76861"/>
    <lineage>
        <taxon>Bacteria</taxon>
        <taxon>Bacillati</taxon>
        <taxon>Actinomycetota</taxon>
        <taxon>Actinomycetes</taxon>
        <taxon>Micrococcales</taxon>
        <taxon>Cellulomonadaceae</taxon>
        <taxon>Cellulomonas</taxon>
    </lineage>
</organism>
<dbReference type="AlphaFoldDB" id="A0A510UWX3"/>
<gene>
    <name evidence="1" type="ORF">CPE01_29250</name>
</gene>
<evidence type="ECO:0000313" key="2">
    <source>
        <dbReference type="Proteomes" id="UP000321386"/>
    </source>
</evidence>
<dbReference type="SUPFAM" id="SSF51161">
    <property type="entry name" value="Trimeric LpxA-like enzymes"/>
    <property type="match status" value="1"/>
</dbReference>
<sequence length="589" mass="60029">MAVIGVSAVIAVLMVALVGTVVFAIGQTTASRSSVNAKSAAEAGMETAAANVSSGTCWSGGTGSGTSPAWRAQVQRLVSAGADPALEASWTNGCPVAAPPGGTPTPFRVISTGWSGTPGTGNDSGDIRTMVGQFTVVSRPTSPEFDSAIFGDVKTEAKTNLTLVGADGDIVTDHFDCSSAMDTDGGVFVNSSLSETSIINTVCKMDGSFISKGNLTCPADGFVGGDVIVAGNVTWNTTCKVNGKMWVGGNFYCPTSGATVLGDLVVVGNVEISSACNLKGNIQIGGQLKLSNPQTWNGNVTIANGVNANSSVTITTPGTVRIKGSLTGGFTAAKVTAASKTIPDSSVSAPAAPDMSVYFPPGDPSLEYPKLTKTDARWSGWIQRKWRVDLAALKTGPYLADECSQDWVSGSSNFSGPLVIATPTIYDLQQPTASGGCGTSSVGLGGGLTIKLYADAVLFMSGATVKTAFRVESGDGNKHSLYLVEPWPSGKADCAAVGSAGKGITFNTTGFSQGPNTQVMVYTPGTVKNTTGGSPMLSLTGQLYGCSVTLDTQMKLIYSAATSGGGSAGRAFVVSERFRMDNQALSLAP</sequence>
<dbReference type="Gene3D" id="2.160.10.10">
    <property type="entry name" value="Hexapeptide repeat proteins"/>
    <property type="match status" value="1"/>
</dbReference>
<protein>
    <submittedName>
        <fullName evidence="1">Uncharacterized protein</fullName>
    </submittedName>
</protein>
<dbReference type="EMBL" id="BJUA01000019">
    <property type="protein sequence ID" value="GEK19192.1"/>
    <property type="molecule type" value="Genomic_DNA"/>
</dbReference>
<reference evidence="1 2" key="1">
    <citation type="submission" date="2019-07" db="EMBL/GenBank/DDBJ databases">
        <title>Whole genome shotgun sequence of Cellulomonas persica NBRC 101101.</title>
        <authorList>
            <person name="Hosoyama A."/>
            <person name="Uohara A."/>
            <person name="Ohji S."/>
            <person name="Ichikawa N."/>
        </authorList>
    </citation>
    <scope>NUCLEOTIDE SEQUENCE [LARGE SCALE GENOMIC DNA]</scope>
    <source>
        <strain evidence="1 2">NBRC 101101</strain>
    </source>
</reference>
<comment type="caution">
    <text evidence="1">The sequence shown here is derived from an EMBL/GenBank/DDBJ whole genome shotgun (WGS) entry which is preliminary data.</text>
</comment>
<keyword evidence="2" id="KW-1185">Reference proteome</keyword>
<dbReference type="Proteomes" id="UP000321386">
    <property type="component" value="Unassembled WGS sequence"/>
</dbReference>
<accession>A0A510UWX3</accession>
<dbReference type="InterPro" id="IPR011004">
    <property type="entry name" value="Trimer_LpxA-like_sf"/>
</dbReference>
<proteinExistence type="predicted"/>
<name>A0A510UWX3_9CELL</name>
<evidence type="ECO:0000313" key="1">
    <source>
        <dbReference type="EMBL" id="GEK19192.1"/>
    </source>
</evidence>